<evidence type="ECO:0008006" key="2">
    <source>
        <dbReference type="Google" id="ProtNLM"/>
    </source>
</evidence>
<proteinExistence type="predicted"/>
<gene>
    <name evidence="1" type="ORF">MANT1106_LOCUS5788</name>
</gene>
<sequence length="164" mass="17774">MEKSRTAIEFDASSAARAAQVVWYEERASFDGLAVGWGIGNKKPTAKACAQACKAHKPGPPNYGLFANLPCNAWVYCPLTHEVCFEPDAHTHHAGDCWLKFTEVPEAIQVNQRGGNDALEMSRGGTPYNIRHPNAPAAVHWTSGVLLPAGWTPSNGTYGPRATW</sequence>
<evidence type="ECO:0000313" key="1">
    <source>
        <dbReference type="EMBL" id="CAD8703106.1"/>
    </source>
</evidence>
<reference evidence="1" key="1">
    <citation type="submission" date="2021-01" db="EMBL/GenBank/DDBJ databases">
        <authorList>
            <person name="Corre E."/>
            <person name="Pelletier E."/>
            <person name="Niang G."/>
            <person name="Scheremetjew M."/>
            <person name="Finn R."/>
            <person name="Kale V."/>
            <person name="Holt S."/>
            <person name="Cochrane G."/>
            <person name="Meng A."/>
            <person name="Brown T."/>
            <person name="Cohen L."/>
        </authorList>
    </citation>
    <scope>NUCLEOTIDE SEQUENCE</scope>
    <source>
        <strain evidence="1">SL-175</strain>
    </source>
</reference>
<dbReference type="PANTHER" id="PTHR33344">
    <property type="entry name" value="OS02G0761600 PROTEIN"/>
    <property type="match status" value="1"/>
</dbReference>
<accession>A0A7S0SFP9</accession>
<name>A0A7S0SFP9_9CHLO</name>
<organism evidence="1">
    <name type="scientific">Mantoniella antarctica</name>
    <dbReference type="NCBI Taxonomy" id="81844"/>
    <lineage>
        <taxon>Eukaryota</taxon>
        <taxon>Viridiplantae</taxon>
        <taxon>Chlorophyta</taxon>
        <taxon>Mamiellophyceae</taxon>
        <taxon>Mamiellales</taxon>
        <taxon>Mamiellaceae</taxon>
        <taxon>Mantoniella</taxon>
    </lineage>
</organism>
<dbReference type="EMBL" id="HBFC01009981">
    <property type="protein sequence ID" value="CAD8703106.1"/>
    <property type="molecule type" value="Transcribed_RNA"/>
</dbReference>
<dbReference type="AlphaFoldDB" id="A0A7S0SFP9"/>
<protein>
    <recommendedName>
        <fullName evidence="2">Apple domain-containing protein</fullName>
    </recommendedName>
</protein>